<reference evidence="2 3" key="1">
    <citation type="journal article" date="2019" name="BMC Genomics">
        <title>New insights from Opisthorchis felineus genome: update on genomics of the epidemiologically important liver flukes.</title>
        <authorList>
            <person name="Ershov N.I."/>
            <person name="Mordvinov V.A."/>
            <person name="Prokhortchouk E.B."/>
            <person name="Pakharukova M.Y."/>
            <person name="Gunbin K.V."/>
            <person name="Ustyantsev K."/>
            <person name="Genaev M.A."/>
            <person name="Blinov A.G."/>
            <person name="Mazur A."/>
            <person name="Boulygina E."/>
            <person name="Tsygankova S."/>
            <person name="Khrameeva E."/>
            <person name="Chekanov N."/>
            <person name="Fan G."/>
            <person name="Xiao A."/>
            <person name="Zhang H."/>
            <person name="Xu X."/>
            <person name="Yang H."/>
            <person name="Solovyev V."/>
            <person name="Lee S.M."/>
            <person name="Liu X."/>
            <person name="Afonnikov D.A."/>
            <person name="Skryabin K.G."/>
        </authorList>
    </citation>
    <scope>NUCLEOTIDE SEQUENCE [LARGE SCALE GENOMIC DNA]</scope>
    <source>
        <strain evidence="2">AK-0245</strain>
        <tissue evidence="2">Whole organism</tissue>
    </source>
</reference>
<organism evidence="2 3">
    <name type="scientific">Opisthorchis felineus</name>
    <dbReference type="NCBI Taxonomy" id="147828"/>
    <lineage>
        <taxon>Eukaryota</taxon>
        <taxon>Metazoa</taxon>
        <taxon>Spiralia</taxon>
        <taxon>Lophotrochozoa</taxon>
        <taxon>Platyhelminthes</taxon>
        <taxon>Trematoda</taxon>
        <taxon>Digenea</taxon>
        <taxon>Opisthorchiida</taxon>
        <taxon>Opisthorchiata</taxon>
        <taxon>Opisthorchiidae</taxon>
        <taxon>Opisthorchis</taxon>
    </lineage>
</organism>
<dbReference type="AlphaFoldDB" id="A0A4S2MEY3"/>
<evidence type="ECO:0000313" key="3">
    <source>
        <dbReference type="Proteomes" id="UP000308267"/>
    </source>
</evidence>
<name>A0A4S2MEY3_OPIFE</name>
<keyword evidence="3" id="KW-1185">Reference proteome</keyword>
<feature type="compositionally biased region" description="Polar residues" evidence="1">
    <location>
        <begin position="1"/>
        <end position="24"/>
    </location>
</feature>
<gene>
    <name evidence="2" type="ORF">CRM22_000460</name>
</gene>
<sequence>MVTNTLQNWVSPVGSTTQEPSISSAAPKRPGFRSFENNLKQAAQLSKDHVAFCEESGRPATN</sequence>
<dbReference type="EMBL" id="SJOL01000816">
    <property type="protein sequence ID" value="TGZ75291.1"/>
    <property type="molecule type" value="Genomic_DNA"/>
</dbReference>
<proteinExistence type="predicted"/>
<feature type="region of interest" description="Disordered" evidence="1">
    <location>
        <begin position="1"/>
        <end position="33"/>
    </location>
</feature>
<evidence type="ECO:0000313" key="2">
    <source>
        <dbReference type="EMBL" id="TGZ75291.1"/>
    </source>
</evidence>
<protein>
    <submittedName>
        <fullName evidence="2">Uncharacterized protein</fullName>
    </submittedName>
</protein>
<evidence type="ECO:0000256" key="1">
    <source>
        <dbReference type="SAM" id="MobiDB-lite"/>
    </source>
</evidence>
<dbReference type="Proteomes" id="UP000308267">
    <property type="component" value="Unassembled WGS sequence"/>
</dbReference>
<feature type="non-terminal residue" evidence="2">
    <location>
        <position position="62"/>
    </location>
</feature>
<accession>A0A4S2MEY3</accession>
<comment type="caution">
    <text evidence="2">The sequence shown here is derived from an EMBL/GenBank/DDBJ whole genome shotgun (WGS) entry which is preliminary data.</text>
</comment>